<evidence type="ECO:0000313" key="2">
    <source>
        <dbReference type="Proteomes" id="UP000054279"/>
    </source>
</evidence>
<proteinExistence type="predicted"/>
<sequence length="437" mass="50121">MSHGIFHPTTRMTMHAAGTPSWLGDLILALHLLPVPVSLSPATLDVSHVEGVRKALRASMSKSLTDATTRSDKLLLLQDRRERNKDGIISANTRRLMSRQNALIWINPNEIFEQVFLWVSRSYTWLRQYFRLTRELQLSIDFETHGQSTPTSSSHRLSLKSLKNVILVGTDAVQLMDYIEAPSLEQLCVYFGYIFESTVIRHLIPWIDFPSIKALIVHEKSSWDVEGIHMDDRFSSWSQHISKNGWQYTISGSSPRSEYKDAMSDCRFYFGTSRNDLNKDNGGLLLFLKRCVNSQEIEFDIENSRASSIYPYIPIENNFLCLETFNANAGQLPIRRFTIKFHPDCIDFFDQLKNITIFIALKEIKYTRATESKIPKHSLEKQAGQHINIISLENCPLVVEGFVNGLRKMGIKFMQKNSIKKPTRSTNHGYSSSESEY</sequence>
<accession>A0A0C9VAK8</accession>
<dbReference type="HOGENOM" id="CLU_627262_0_0_1"/>
<keyword evidence="2" id="KW-1185">Reference proteome</keyword>
<reference evidence="1 2" key="1">
    <citation type="submission" date="2014-06" db="EMBL/GenBank/DDBJ databases">
        <title>Evolutionary Origins and Diversification of the Mycorrhizal Mutualists.</title>
        <authorList>
            <consortium name="DOE Joint Genome Institute"/>
            <consortium name="Mycorrhizal Genomics Consortium"/>
            <person name="Kohler A."/>
            <person name="Kuo A."/>
            <person name="Nagy L.G."/>
            <person name="Floudas D."/>
            <person name="Copeland A."/>
            <person name="Barry K.W."/>
            <person name="Cichocki N."/>
            <person name="Veneault-Fourrey C."/>
            <person name="LaButti K."/>
            <person name="Lindquist E.A."/>
            <person name="Lipzen A."/>
            <person name="Lundell T."/>
            <person name="Morin E."/>
            <person name="Murat C."/>
            <person name="Riley R."/>
            <person name="Ohm R."/>
            <person name="Sun H."/>
            <person name="Tunlid A."/>
            <person name="Henrissat B."/>
            <person name="Grigoriev I.V."/>
            <person name="Hibbett D.S."/>
            <person name="Martin F."/>
        </authorList>
    </citation>
    <scope>NUCLEOTIDE SEQUENCE [LARGE SCALE GENOMIC DNA]</scope>
    <source>
        <strain evidence="1 2">SS14</strain>
    </source>
</reference>
<dbReference type="AlphaFoldDB" id="A0A0C9VAK8"/>
<organism evidence="1 2">
    <name type="scientific">Sphaerobolus stellatus (strain SS14)</name>
    <dbReference type="NCBI Taxonomy" id="990650"/>
    <lineage>
        <taxon>Eukaryota</taxon>
        <taxon>Fungi</taxon>
        <taxon>Dikarya</taxon>
        <taxon>Basidiomycota</taxon>
        <taxon>Agaricomycotina</taxon>
        <taxon>Agaricomycetes</taxon>
        <taxon>Phallomycetidae</taxon>
        <taxon>Geastrales</taxon>
        <taxon>Sphaerobolaceae</taxon>
        <taxon>Sphaerobolus</taxon>
    </lineage>
</organism>
<dbReference type="EMBL" id="KN837201">
    <property type="protein sequence ID" value="KIJ34356.1"/>
    <property type="molecule type" value="Genomic_DNA"/>
</dbReference>
<dbReference type="Proteomes" id="UP000054279">
    <property type="component" value="Unassembled WGS sequence"/>
</dbReference>
<name>A0A0C9VAK8_SPHS4</name>
<evidence type="ECO:0000313" key="1">
    <source>
        <dbReference type="EMBL" id="KIJ34356.1"/>
    </source>
</evidence>
<gene>
    <name evidence="1" type="ORF">M422DRAFT_263670</name>
</gene>
<protein>
    <submittedName>
        <fullName evidence="1">Uncharacterized protein</fullName>
    </submittedName>
</protein>